<keyword evidence="1" id="KW-0812">Transmembrane</keyword>
<comment type="caution">
    <text evidence="2">The sequence shown here is derived from an EMBL/GenBank/DDBJ whole genome shotgun (WGS) entry which is preliminary data.</text>
</comment>
<name>A0A0N0XH08_9NEIS</name>
<feature type="transmembrane region" description="Helical" evidence="1">
    <location>
        <begin position="92"/>
        <end position="110"/>
    </location>
</feature>
<feature type="transmembrane region" description="Helical" evidence="1">
    <location>
        <begin position="36"/>
        <end position="59"/>
    </location>
</feature>
<proteinExistence type="predicted"/>
<evidence type="ECO:0000256" key="1">
    <source>
        <dbReference type="SAM" id="Phobius"/>
    </source>
</evidence>
<keyword evidence="1" id="KW-1133">Transmembrane helix</keyword>
<keyword evidence="1" id="KW-0472">Membrane</keyword>
<protein>
    <submittedName>
        <fullName evidence="2">Uncharacterized protein</fullName>
    </submittedName>
</protein>
<gene>
    <name evidence="2" type="ORF">WG78_16685</name>
</gene>
<evidence type="ECO:0000313" key="2">
    <source>
        <dbReference type="EMBL" id="KPC50709.1"/>
    </source>
</evidence>
<accession>A0A0N0XH08</accession>
<sequence>MVFRAFILIACTSLFAFLFFIFFIGWQQSGLGVVGFARYVVIAAGFLPWIVWTSLALLVNTVSMGWPLALAIVILIWHFIFCVFTAHAGGAVYMISAAIELVIAAVFFKLRKSIHS</sequence>
<dbReference type="RefSeq" id="WP_053938944.1">
    <property type="nucleotide sequence ID" value="NZ_LAQT01000027.1"/>
</dbReference>
<feature type="transmembrane region" description="Helical" evidence="1">
    <location>
        <begin position="5"/>
        <end position="24"/>
    </location>
</feature>
<dbReference type="AlphaFoldDB" id="A0A0N0XH08"/>
<feature type="transmembrane region" description="Helical" evidence="1">
    <location>
        <begin position="66"/>
        <end position="86"/>
    </location>
</feature>
<dbReference type="EMBL" id="LAQT01000027">
    <property type="protein sequence ID" value="KPC50709.1"/>
    <property type="molecule type" value="Genomic_DNA"/>
</dbReference>
<reference evidence="2 3" key="1">
    <citation type="submission" date="2015-07" db="EMBL/GenBank/DDBJ databases">
        <title>Draft genome sequence of the Amantichitinum ursilacus IGB-41, a new chitin-degrading bacterium.</title>
        <authorList>
            <person name="Kirstahler P."/>
            <person name="Guenther M."/>
            <person name="Grumaz C."/>
            <person name="Rupp S."/>
            <person name="Zibek S."/>
            <person name="Sohn K."/>
        </authorList>
    </citation>
    <scope>NUCLEOTIDE SEQUENCE [LARGE SCALE GENOMIC DNA]</scope>
    <source>
        <strain evidence="2 3">IGB-41</strain>
    </source>
</reference>
<organism evidence="2 3">
    <name type="scientific">Amantichitinum ursilacus</name>
    <dbReference type="NCBI Taxonomy" id="857265"/>
    <lineage>
        <taxon>Bacteria</taxon>
        <taxon>Pseudomonadati</taxon>
        <taxon>Pseudomonadota</taxon>
        <taxon>Betaproteobacteria</taxon>
        <taxon>Neisseriales</taxon>
        <taxon>Chitinibacteraceae</taxon>
        <taxon>Amantichitinum</taxon>
    </lineage>
</organism>
<dbReference type="Proteomes" id="UP000037939">
    <property type="component" value="Unassembled WGS sequence"/>
</dbReference>
<keyword evidence="3" id="KW-1185">Reference proteome</keyword>
<evidence type="ECO:0000313" key="3">
    <source>
        <dbReference type="Proteomes" id="UP000037939"/>
    </source>
</evidence>